<dbReference type="AlphaFoldDB" id="A0A2V1CY37"/>
<dbReference type="PANTHER" id="PTHR46599:SF3">
    <property type="entry name" value="PIGGYBAC TRANSPOSABLE ELEMENT-DERIVED PROTEIN 4"/>
    <property type="match status" value="1"/>
</dbReference>
<feature type="non-terminal residue" evidence="2">
    <location>
        <position position="129"/>
    </location>
</feature>
<accession>A0A2V1CY37</accession>
<feature type="non-terminal residue" evidence="2">
    <location>
        <position position="1"/>
    </location>
</feature>
<dbReference type="STRING" id="97972.A0A2V1CY37"/>
<feature type="domain" description="PiggyBac transposable element-derived protein" evidence="1">
    <location>
        <begin position="2"/>
        <end position="129"/>
    </location>
</feature>
<protein>
    <recommendedName>
        <fullName evidence="1">PiggyBac transposable element-derived protein domain-containing protein</fullName>
    </recommendedName>
</protein>
<dbReference type="Pfam" id="PF13843">
    <property type="entry name" value="DDE_Tnp_1_7"/>
    <property type="match status" value="1"/>
</dbReference>
<dbReference type="PANTHER" id="PTHR46599">
    <property type="entry name" value="PIGGYBAC TRANSPOSABLE ELEMENT-DERIVED PROTEIN 4"/>
    <property type="match status" value="1"/>
</dbReference>
<proteinExistence type="predicted"/>
<keyword evidence="3" id="KW-1185">Reference proteome</keyword>
<evidence type="ECO:0000313" key="3">
    <source>
        <dbReference type="Proteomes" id="UP000244855"/>
    </source>
</evidence>
<gene>
    <name evidence="2" type="ORF">DM02DRAFT_508365</name>
</gene>
<dbReference type="InterPro" id="IPR029526">
    <property type="entry name" value="PGBD"/>
</dbReference>
<organism evidence="2 3">
    <name type="scientific">Periconia macrospinosa</name>
    <dbReference type="NCBI Taxonomy" id="97972"/>
    <lineage>
        <taxon>Eukaryota</taxon>
        <taxon>Fungi</taxon>
        <taxon>Dikarya</taxon>
        <taxon>Ascomycota</taxon>
        <taxon>Pezizomycotina</taxon>
        <taxon>Dothideomycetes</taxon>
        <taxon>Pleosporomycetidae</taxon>
        <taxon>Pleosporales</taxon>
        <taxon>Massarineae</taxon>
        <taxon>Periconiaceae</taxon>
        <taxon>Periconia</taxon>
    </lineage>
</organism>
<name>A0A2V1CY37_9PLEO</name>
<dbReference type="EMBL" id="KZ806169">
    <property type="protein sequence ID" value="PVH90657.1"/>
    <property type="molecule type" value="Genomic_DNA"/>
</dbReference>
<dbReference type="OrthoDB" id="3903104at2759"/>
<dbReference type="Proteomes" id="UP000244855">
    <property type="component" value="Unassembled WGS sequence"/>
</dbReference>
<reference evidence="2 3" key="1">
    <citation type="journal article" date="2018" name="Sci. Rep.">
        <title>Comparative genomics provides insights into the lifestyle and reveals functional heterogeneity of dark septate endophytic fungi.</title>
        <authorList>
            <person name="Knapp D.G."/>
            <person name="Nemeth J.B."/>
            <person name="Barry K."/>
            <person name="Hainaut M."/>
            <person name="Henrissat B."/>
            <person name="Johnson J."/>
            <person name="Kuo A."/>
            <person name="Lim J.H.P."/>
            <person name="Lipzen A."/>
            <person name="Nolan M."/>
            <person name="Ohm R.A."/>
            <person name="Tamas L."/>
            <person name="Grigoriev I.V."/>
            <person name="Spatafora J.W."/>
            <person name="Nagy L.G."/>
            <person name="Kovacs G.M."/>
        </authorList>
    </citation>
    <scope>NUCLEOTIDE SEQUENCE [LARGE SCALE GENOMIC DNA]</scope>
    <source>
        <strain evidence="2 3">DSE2036</strain>
    </source>
</reference>
<evidence type="ECO:0000313" key="2">
    <source>
        <dbReference type="EMBL" id="PVH90657.1"/>
    </source>
</evidence>
<sequence length="129" mass="15301">RKWTPTSVSELYIYLGIVIYMGINPQASIKSYWIQSYELAPTHWISKYMGQTRFEQLDRFVYLTTPYQDFASTFGRIWEVSEYIRACCSRYWTLGRHLCVDESIVRFTGRSNEIVTIKTKPTPTGYKIW</sequence>
<evidence type="ECO:0000259" key="1">
    <source>
        <dbReference type="Pfam" id="PF13843"/>
    </source>
</evidence>